<proteinExistence type="predicted"/>
<name>A0A0H5Q2J3_9ZZZZ</name>
<organism evidence="1">
    <name type="scientific">uncultured prokaryote</name>
    <dbReference type="NCBI Taxonomy" id="198431"/>
    <lineage>
        <taxon>unclassified sequences</taxon>
        <taxon>environmental samples</taxon>
    </lineage>
</organism>
<accession>A0A0H5Q2J3</accession>
<dbReference type="AlphaFoldDB" id="A0A0H5Q2J3"/>
<evidence type="ECO:0000313" key="1">
    <source>
        <dbReference type="EMBL" id="CRY96108.1"/>
    </source>
</evidence>
<protein>
    <submittedName>
        <fullName evidence="1">Uncharacterized protein</fullName>
    </submittedName>
</protein>
<reference evidence="1" key="1">
    <citation type="submission" date="2015-06" db="EMBL/GenBank/DDBJ databases">
        <authorList>
            <person name="Joergensen T."/>
        </authorList>
    </citation>
    <scope>NUCLEOTIDE SEQUENCE</scope>
    <source>
        <strain evidence="1">RGFK0926</strain>
    </source>
</reference>
<reference evidence="1" key="2">
    <citation type="submission" date="2015-07" db="EMBL/GenBank/DDBJ databases">
        <title>Plasmids, circular viruses and viroids from rat gut.</title>
        <authorList>
            <person name="Jorgensen T.J."/>
            <person name="Hansen M.A."/>
            <person name="Xu Z."/>
            <person name="Tabak M.A."/>
            <person name="Sorensen S.J."/>
            <person name="Hansen L.H."/>
        </authorList>
    </citation>
    <scope>NUCLEOTIDE SEQUENCE</scope>
    <source>
        <strain evidence="1">RGFK0926</strain>
    </source>
</reference>
<sequence length="229" mass="24078">MANYRIQVEHARYWRGQPHRWSTVYHFNLAAARAPIDASACDAFAAAEKPLLYPGGTTSNGISSISIYGPSGGTPIAAKTYFDWHVPASWVNAGIGAAWTGASGPLATAEVALVVKSPTQLSRTGKPVFLRKWYHGVPAINDGATAEVTSSQITAITAAFVALGSSLTATYGLVYASPSGAVPGTPTVQPFFGNHQMPRGRKRKVVTIDGKQYVPANNGGQLPIPIEAA</sequence>
<dbReference type="EMBL" id="LN853525">
    <property type="protein sequence ID" value="CRY96108.1"/>
    <property type="molecule type" value="Genomic_DNA"/>
</dbReference>